<dbReference type="PANTHER" id="PTHR24421">
    <property type="entry name" value="NITRATE/NITRITE SENSOR PROTEIN NARX-RELATED"/>
    <property type="match status" value="1"/>
</dbReference>
<dbReference type="Gene3D" id="3.30.450.20">
    <property type="entry name" value="PAS domain"/>
    <property type="match status" value="1"/>
</dbReference>
<evidence type="ECO:0000256" key="6">
    <source>
        <dbReference type="ARBA" id="ARBA00022777"/>
    </source>
</evidence>
<dbReference type="EC" id="2.7.13.3" evidence="2"/>
<dbReference type="Gene3D" id="3.30.565.10">
    <property type="entry name" value="Histidine kinase-like ATPase, C-terminal domain"/>
    <property type="match status" value="1"/>
</dbReference>
<dbReference type="Pfam" id="PF07730">
    <property type="entry name" value="HisKA_3"/>
    <property type="match status" value="1"/>
</dbReference>
<keyword evidence="8" id="KW-0902">Two-component regulatory system</keyword>
<dbReference type="NCBIfam" id="TIGR00229">
    <property type="entry name" value="sensory_box"/>
    <property type="match status" value="1"/>
</dbReference>
<dbReference type="PROSITE" id="PS50109">
    <property type="entry name" value="HIS_KIN"/>
    <property type="match status" value="1"/>
</dbReference>
<evidence type="ECO:0000313" key="11">
    <source>
        <dbReference type="EMBL" id="BBO78183.1"/>
    </source>
</evidence>
<keyword evidence="3" id="KW-0597">Phosphoprotein</keyword>
<evidence type="ECO:0000256" key="7">
    <source>
        <dbReference type="ARBA" id="ARBA00022840"/>
    </source>
</evidence>
<dbReference type="SMART" id="SM00387">
    <property type="entry name" value="HATPase_c"/>
    <property type="match status" value="1"/>
</dbReference>
<dbReference type="SUPFAM" id="SSF55785">
    <property type="entry name" value="PYP-like sensor domain (PAS domain)"/>
    <property type="match status" value="1"/>
</dbReference>
<dbReference type="EMBL" id="AP021875">
    <property type="protein sequence ID" value="BBO78183.1"/>
    <property type="molecule type" value="Genomic_DNA"/>
</dbReference>
<evidence type="ECO:0000256" key="9">
    <source>
        <dbReference type="SAM" id="Coils"/>
    </source>
</evidence>
<dbReference type="SUPFAM" id="SSF55874">
    <property type="entry name" value="ATPase domain of HSP90 chaperone/DNA topoisomerase II/histidine kinase"/>
    <property type="match status" value="1"/>
</dbReference>
<evidence type="ECO:0000256" key="2">
    <source>
        <dbReference type="ARBA" id="ARBA00012438"/>
    </source>
</evidence>
<dbReference type="InterPro" id="IPR035965">
    <property type="entry name" value="PAS-like_dom_sf"/>
</dbReference>
<dbReference type="InterPro" id="IPR011712">
    <property type="entry name" value="Sig_transdc_His_kin_sub3_dim/P"/>
</dbReference>
<keyword evidence="5" id="KW-0547">Nucleotide-binding</keyword>
<evidence type="ECO:0000256" key="5">
    <source>
        <dbReference type="ARBA" id="ARBA00022741"/>
    </source>
</evidence>
<dbReference type="GO" id="GO:0000155">
    <property type="term" value="F:phosphorelay sensor kinase activity"/>
    <property type="evidence" value="ECO:0007669"/>
    <property type="project" value="InterPro"/>
</dbReference>
<dbReference type="InterPro" id="IPR000014">
    <property type="entry name" value="PAS"/>
</dbReference>
<evidence type="ECO:0000256" key="1">
    <source>
        <dbReference type="ARBA" id="ARBA00000085"/>
    </source>
</evidence>
<evidence type="ECO:0000313" key="12">
    <source>
        <dbReference type="Proteomes" id="UP000427769"/>
    </source>
</evidence>
<name>A0A5K7ZEN8_9BACT</name>
<dbReference type="PANTHER" id="PTHR24421:SF10">
    <property type="entry name" value="NITRATE_NITRITE SENSOR PROTEIN NARQ"/>
    <property type="match status" value="1"/>
</dbReference>
<sequence>MPEPIHQTVPDEGDVIDFKIEAPYFQALYNAPVPVLITREDSRLLLINRAIQEATGFSVKNLATIRDWVERLQVKCTEGNENPFADLFEPEGTLRPSRVTVRTKSGETLIWELFNAPLGRMAEGQRLVITIASDVTEKINHQQHLENVMDQLEKEVSRRTRDLNLTIEALEKEIAEKNRMSDALTLSRERLTQMSRRTLHALEADRRTVSKELHDSIGASLAAIKFSLEEKEMKRDHNDGRLEDSLEQEIAYLLSTIKETKRISANLRPTTLDDLGLMATIQWYLRQFQRMYGNIRVDYSAAITEDDVPEPMKIIIYRIIQEGLSNAEKHSEAQSVRLRMEFADERRSISLLIEDDGRGFDVKKAISKTDPLSGYGLTAMRERCEIFGGSFRIESRMGEGTRIHAILPVK</sequence>
<dbReference type="Pfam" id="PF02518">
    <property type="entry name" value="HATPase_c"/>
    <property type="match status" value="1"/>
</dbReference>
<evidence type="ECO:0000259" key="10">
    <source>
        <dbReference type="PROSITE" id="PS50109"/>
    </source>
</evidence>
<feature type="coiled-coil region" evidence="9">
    <location>
        <begin position="135"/>
        <end position="187"/>
    </location>
</feature>
<comment type="catalytic activity">
    <reaction evidence="1">
        <text>ATP + protein L-histidine = ADP + protein N-phospho-L-histidine.</text>
        <dbReference type="EC" id="2.7.13.3"/>
    </reaction>
</comment>
<dbReference type="GO" id="GO:0016020">
    <property type="term" value="C:membrane"/>
    <property type="evidence" value="ECO:0007669"/>
    <property type="project" value="InterPro"/>
</dbReference>
<proteinExistence type="predicted"/>
<accession>A0A5K7ZEN8</accession>
<dbReference type="KEGG" id="dwd:DSCW_56000"/>
<dbReference type="InterPro" id="IPR003594">
    <property type="entry name" value="HATPase_dom"/>
</dbReference>
<dbReference type="GO" id="GO:0046983">
    <property type="term" value="F:protein dimerization activity"/>
    <property type="evidence" value="ECO:0007669"/>
    <property type="project" value="InterPro"/>
</dbReference>
<dbReference type="Proteomes" id="UP000427769">
    <property type="component" value="Chromosome"/>
</dbReference>
<dbReference type="InterPro" id="IPR050482">
    <property type="entry name" value="Sensor_HK_TwoCompSys"/>
</dbReference>
<evidence type="ECO:0000256" key="8">
    <source>
        <dbReference type="ARBA" id="ARBA00023012"/>
    </source>
</evidence>
<protein>
    <recommendedName>
        <fullName evidence="2">histidine kinase</fullName>
        <ecNumber evidence="2">2.7.13.3</ecNumber>
    </recommendedName>
</protein>
<evidence type="ECO:0000256" key="3">
    <source>
        <dbReference type="ARBA" id="ARBA00022553"/>
    </source>
</evidence>
<gene>
    <name evidence="11" type="ORF">DSCW_56000</name>
</gene>
<dbReference type="InterPro" id="IPR036890">
    <property type="entry name" value="HATPase_C_sf"/>
</dbReference>
<dbReference type="GO" id="GO:0005524">
    <property type="term" value="F:ATP binding"/>
    <property type="evidence" value="ECO:0007669"/>
    <property type="project" value="UniProtKB-KW"/>
</dbReference>
<feature type="domain" description="Histidine kinase" evidence="10">
    <location>
        <begin position="208"/>
        <end position="410"/>
    </location>
</feature>
<organism evidence="11 12">
    <name type="scientific">Desulfosarcina widdelii</name>
    <dbReference type="NCBI Taxonomy" id="947919"/>
    <lineage>
        <taxon>Bacteria</taxon>
        <taxon>Pseudomonadati</taxon>
        <taxon>Thermodesulfobacteriota</taxon>
        <taxon>Desulfobacteria</taxon>
        <taxon>Desulfobacterales</taxon>
        <taxon>Desulfosarcinaceae</taxon>
        <taxon>Desulfosarcina</taxon>
    </lineage>
</organism>
<keyword evidence="4" id="KW-0808">Transferase</keyword>
<keyword evidence="12" id="KW-1185">Reference proteome</keyword>
<evidence type="ECO:0000256" key="4">
    <source>
        <dbReference type="ARBA" id="ARBA00022679"/>
    </source>
</evidence>
<keyword evidence="9" id="KW-0175">Coiled coil</keyword>
<keyword evidence="7" id="KW-0067">ATP-binding</keyword>
<reference evidence="11 12" key="1">
    <citation type="submission" date="2019-11" db="EMBL/GenBank/DDBJ databases">
        <title>Comparative genomics of hydrocarbon-degrading Desulfosarcina strains.</title>
        <authorList>
            <person name="Watanabe M."/>
            <person name="Kojima H."/>
            <person name="Fukui M."/>
        </authorList>
    </citation>
    <scope>NUCLEOTIDE SEQUENCE [LARGE SCALE GENOMIC DNA]</scope>
    <source>
        <strain evidence="11 12">PP31</strain>
    </source>
</reference>
<keyword evidence="6" id="KW-0418">Kinase</keyword>
<dbReference type="AlphaFoldDB" id="A0A5K7ZEN8"/>
<dbReference type="InterPro" id="IPR005467">
    <property type="entry name" value="His_kinase_dom"/>
</dbReference>
<dbReference type="CDD" id="cd16917">
    <property type="entry name" value="HATPase_UhpB-NarQ-NarX-like"/>
    <property type="match status" value="1"/>
</dbReference>